<dbReference type="GO" id="GO:0071978">
    <property type="term" value="P:bacterial-type flagellum-dependent swarming motility"/>
    <property type="evidence" value="ECO:0007669"/>
    <property type="project" value="TreeGrafter"/>
</dbReference>
<evidence type="ECO:0000256" key="2">
    <source>
        <dbReference type="ARBA" id="ARBA00009677"/>
    </source>
</evidence>
<feature type="domain" description="Flagellar basal-body/hook protein C-terminal" evidence="8">
    <location>
        <begin position="376"/>
        <end position="418"/>
    </location>
</feature>
<dbReference type="Gene3D" id="2.60.98.20">
    <property type="entry name" value="Flagellar hook protein FlgE"/>
    <property type="match status" value="1"/>
</dbReference>
<dbReference type="InterPro" id="IPR001444">
    <property type="entry name" value="Flag_bb_rod_N"/>
</dbReference>
<evidence type="ECO:0000313" key="12">
    <source>
        <dbReference type="Proteomes" id="UP000094463"/>
    </source>
</evidence>
<evidence type="ECO:0000256" key="6">
    <source>
        <dbReference type="SAM" id="MobiDB-lite"/>
    </source>
</evidence>
<evidence type="ECO:0000256" key="3">
    <source>
        <dbReference type="ARBA" id="ARBA00019015"/>
    </source>
</evidence>
<feature type="domain" description="Flagellar hook protein FlgE D2" evidence="9">
    <location>
        <begin position="194"/>
        <end position="299"/>
    </location>
</feature>
<dbReference type="KEGG" id="bbev:BBEV_1820"/>
<proteinExistence type="inferred from homology"/>
<feature type="domain" description="Flagellar basal body rod protein N-terminal" evidence="7">
    <location>
        <begin position="5"/>
        <end position="35"/>
    </location>
</feature>
<sequence length="420" mass="44386">MIRSLYSGIGGMNNFQTKLDVIGNNISNVNTFGFKKGRVTFNDLVSQQLAGASSPQEGERGGTNPRQVGLGGSTASIDNIQTQGSLQNTGRDLDMAISGDGFFQVGDGEQDYYTRAGNFYLDENGMLVNSEGLRVQGFGVDGDGAVDEAAGVGDLFIPAGEQVNPESTTDVNLRGNLNSGTDDGDNRSVRFFATDPLGGEQELRLQLTKDAENEWSHQTQFLDGNGDWADIGSTASADINFDTDDGSSLGRLPEGFTISIDDPGGLGDQWGDAAPIALNMGSVTQFNSPSTVEVSSRNGSSDGTLESYTVSETGEINGVFSNGEVRLLGQIALVNFNNPSGLSKAGSNLYEVSNNSGEPQVGFPGVGGRGNLTGSTLEMSNVDLAEEFAEMIVSQRGFQANTRMITTSDEILQELINLKR</sequence>
<evidence type="ECO:0000256" key="4">
    <source>
        <dbReference type="ARBA" id="ARBA00023143"/>
    </source>
</evidence>
<evidence type="ECO:0000256" key="1">
    <source>
        <dbReference type="ARBA" id="ARBA00004117"/>
    </source>
</evidence>
<evidence type="ECO:0000259" key="9">
    <source>
        <dbReference type="Pfam" id="PF07559"/>
    </source>
</evidence>
<dbReference type="RefSeq" id="WP_069365190.1">
    <property type="nucleotide sequence ID" value="NZ_CP012502.1"/>
</dbReference>
<comment type="similarity">
    <text evidence="2 5">Belongs to the flagella basal body rod proteins family.</text>
</comment>
<dbReference type="Pfam" id="PF07559">
    <property type="entry name" value="FlgE_D2"/>
    <property type="match status" value="1"/>
</dbReference>
<evidence type="ECO:0000256" key="5">
    <source>
        <dbReference type="RuleBase" id="RU362116"/>
    </source>
</evidence>
<dbReference type="InterPro" id="IPR037925">
    <property type="entry name" value="FlgE/F/G-like"/>
</dbReference>
<dbReference type="EMBL" id="CP012502">
    <property type="protein sequence ID" value="AOM83181.1"/>
    <property type="molecule type" value="Genomic_DNA"/>
</dbReference>
<keyword evidence="11" id="KW-0969">Cilium</keyword>
<dbReference type="GO" id="GO:0005829">
    <property type="term" value="C:cytosol"/>
    <property type="evidence" value="ECO:0007669"/>
    <property type="project" value="TreeGrafter"/>
</dbReference>
<dbReference type="InterPro" id="IPR019776">
    <property type="entry name" value="Flagellar_basal_body_rod_CS"/>
</dbReference>
<dbReference type="InterPro" id="IPR010930">
    <property type="entry name" value="Flg_bb/hook_C_dom"/>
</dbReference>
<dbReference type="Pfam" id="PF00460">
    <property type="entry name" value="Flg_bb_rod"/>
    <property type="match status" value="1"/>
</dbReference>
<keyword evidence="4 5" id="KW-0975">Bacterial flagellum</keyword>
<dbReference type="InterPro" id="IPR053967">
    <property type="entry name" value="LlgE_F_G-like_D1"/>
</dbReference>
<evidence type="ECO:0000259" key="10">
    <source>
        <dbReference type="Pfam" id="PF22692"/>
    </source>
</evidence>
<accession>A0A1D7QVZ0</accession>
<dbReference type="OrthoDB" id="9804559at2"/>
<dbReference type="Proteomes" id="UP000094463">
    <property type="component" value="Chromosome"/>
</dbReference>
<dbReference type="STRING" id="632773.BBEV_1820"/>
<dbReference type="PATRIC" id="fig|632773.3.peg.1908"/>
<dbReference type="InterPro" id="IPR020013">
    <property type="entry name" value="Flagellar_FlgE/F/G"/>
</dbReference>
<dbReference type="PROSITE" id="PS00588">
    <property type="entry name" value="FLAGELLA_BB_ROD"/>
    <property type="match status" value="1"/>
</dbReference>
<dbReference type="SUPFAM" id="SSF117143">
    <property type="entry name" value="Flagellar hook protein flgE"/>
    <property type="match status" value="1"/>
</dbReference>
<dbReference type="InterPro" id="IPR037058">
    <property type="entry name" value="Falgellar_hook_FlgE_sf"/>
</dbReference>
<comment type="function">
    <text evidence="5">A flexible structure which links the flagellar filament to the drive apparatus in the basal body.</text>
</comment>
<evidence type="ECO:0000259" key="8">
    <source>
        <dbReference type="Pfam" id="PF06429"/>
    </source>
</evidence>
<reference evidence="11 12" key="1">
    <citation type="submission" date="2015-08" db="EMBL/GenBank/DDBJ databases">
        <title>The complete genome sequence of Bacillus beveridgei MLTeJB.</title>
        <authorList>
            <person name="Hanson T.E."/>
            <person name="Mesa C."/>
            <person name="Basesman S.M."/>
            <person name="Oremland R.S."/>
        </authorList>
    </citation>
    <scope>NUCLEOTIDE SEQUENCE [LARGE SCALE GENOMIC DNA]</scope>
    <source>
        <strain evidence="11 12">MLTeJB</strain>
    </source>
</reference>
<dbReference type="Pfam" id="PF06429">
    <property type="entry name" value="Flg_bbr_C"/>
    <property type="match status" value="1"/>
</dbReference>
<evidence type="ECO:0000259" key="7">
    <source>
        <dbReference type="Pfam" id="PF00460"/>
    </source>
</evidence>
<evidence type="ECO:0000313" key="11">
    <source>
        <dbReference type="EMBL" id="AOM83181.1"/>
    </source>
</evidence>
<dbReference type="GO" id="GO:0009424">
    <property type="term" value="C:bacterial-type flagellum hook"/>
    <property type="evidence" value="ECO:0007669"/>
    <property type="project" value="TreeGrafter"/>
</dbReference>
<dbReference type="GO" id="GO:0009425">
    <property type="term" value="C:bacterial-type flagellum basal body"/>
    <property type="evidence" value="ECO:0007669"/>
    <property type="project" value="UniProtKB-SubCell"/>
</dbReference>
<protein>
    <recommendedName>
        <fullName evidence="3 5">Flagellar hook protein FlgE</fullName>
    </recommendedName>
</protein>
<name>A0A1D7QVZ0_9BACI</name>
<keyword evidence="12" id="KW-1185">Reference proteome</keyword>
<feature type="domain" description="Flagellar hook protein FlgE/F/G-like D1" evidence="10">
    <location>
        <begin position="96"/>
        <end position="154"/>
    </location>
</feature>
<dbReference type="InterPro" id="IPR011491">
    <property type="entry name" value="FlgE_D2"/>
</dbReference>
<dbReference type="PANTHER" id="PTHR30435:SF1">
    <property type="entry name" value="FLAGELLAR HOOK PROTEIN FLGE"/>
    <property type="match status" value="1"/>
</dbReference>
<dbReference type="Pfam" id="PF22692">
    <property type="entry name" value="LlgE_F_G_D1"/>
    <property type="match status" value="1"/>
</dbReference>
<organism evidence="11 12">
    <name type="scientific">Salisediminibacterium beveridgei</name>
    <dbReference type="NCBI Taxonomy" id="632773"/>
    <lineage>
        <taxon>Bacteria</taxon>
        <taxon>Bacillati</taxon>
        <taxon>Bacillota</taxon>
        <taxon>Bacilli</taxon>
        <taxon>Bacillales</taxon>
        <taxon>Bacillaceae</taxon>
        <taxon>Salisediminibacterium</taxon>
    </lineage>
</organism>
<comment type="subcellular location">
    <subcellularLocation>
        <location evidence="1 5">Bacterial flagellum basal body</location>
    </subcellularLocation>
</comment>
<gene>
    <name evidence="11" type="primary">flgE</name>
    <name evidence="11" type="ORF">BBEV_1820</name>
</gene>
<dbReference type="NCBIfam" id="TIGR03506">
    <property type="entry name" value="FlgEFG_subfam"/>
    <property type="match status" value="1"/>
</dbReference>
<keyword evidence="11" id="KW-0282">Flagellum</keyword>
<feature type="region of interest" description="Disordered" evidence="6">
    <location>
        <begin position="50"/>
        <end position="76"/>
    </location>
</feature>
<keyword evidence="11" id="KW-0966">Cell projection</keyword>
<dbReference type="AlphaFoldDB" id="A0A1D7QVZ0"/>
<dbReference type="PANTHER" id="PTHR30435">
    <property type="entry name" value="FLAGELLAR PROTEIN"/>
    <property type="match status" value="1"/>
</dbReference>